<evidence type="ECO:0000256" key="1">
    <source>
        <dbReference type="SAM" id="MobiDB-lite"/>
    </source>
</evidence>
<reference evidence="2 3" key="1">
    <citation type="submission" date="2019-10" db="EMBL/GenBank/DDBJ databases">
        <title>Draft Genome Assembly of Rhodococcus zopfii DSM44189.</title>
        <authorList>
            <person name="Sutton J.M."/>
            <person name="Akob D.M."/>
            <person name="Bushman T.J."/>
        </authorList>
    </citation>
    <scope>NUCLEOTIDE SEQUENCE [LARGE SCALE GENOMIC DNA]</scope>
    <source>
        <strain evidence="2 3">DSM 44189</strain>
    </source>
</reference>
<keyword evidence="2" id="KW-0648">Protein biosynthesis</keyword>
<evidence type="ECO:0000313" key="2">
    <source>
        <dbReference type="EMBL" id="MDV2475377.1"/>
    </source>
</evidence>
<dbReference type="Proteomes" id="UP001275440">
    <property type="component" value="Unassembled WGS sequence"/>
</dbReference>
<protein>
    <submittedName>
        <fullName evidence="2">IF2 family translation initiation factor</fullName>
    </submittedName>
</protein>
<gene>
    <name evidence="2" type="ORF">F8M49_08050</name>
</gene>
<evidence type="ECO:0000313" key="3">
    <source>
        <dbReference type="Proteomes" id="UP001275440"/>
    </source>
</evidence>
<keyword evidence="2" id="KW-0396">Initiation factor</keyword>
<keyword evidence="3" id="KW-1185">Reference proteome</keyword>
<proteinExistence type="predicted"/>
<accession>A0ABU3WMZ5</accession>
<dbReference type="GO" id="GO:0003743">
    <property type="term" value="F:translation initiation factor activity"/>
    <property type="evidence" value="ECO:0007669"/>
    <property type="project" value="UniProtKB-KW"/>
</dbReference>
<comment type="caution">
    <text evidence="2">The sequence shown here is derived from an EMBL/GenBank/DDBJ whole genome shotgun (WGS) entry which is preliminary data.</text>
</comment>
<name>A0ABU3WMZ5_9NOCA</name>
<sequence>MNLTTLPKIVLRLQYKIARFPLGLVEQQLRFLPTDAPPRLMYERGLGMLDGIVGSVLDDQEIATRGALATERADAVKRAEKLDAHAAAEKRAADAELRRAHERAAAEQEAAQKKAAEPAKVSLKDAVAKQLEVKEAQERAHDEGEVAEFEKIEHKNP</sequence>
<dbReference type="EMBL" id="WBMO01000001">
    <property type="protein sequence ID" value="MDV2475377.1"/>
    <property type="molecule type" value="Genomic_DNA"/>
</dbReference>
<organism evidence="2 3">
    <name type="scientific">Rhodococcus zopfii</name>
    <dbReference type="NCBI Taxonomy" id="43772"/>
    <lineage>
        <taxon>Bacteria</taxon>
        <taxon>Bacillati</taxon>
        <taxon>Actinomycetota</taxon>
        <taxon>Actinomycetes</taxon>
        <taxon>Mycobacteriales</taxon>
        <taxon>Nocardiaceae</taxon>
        <taxon>Rhodococcus</taxon>
    </lineage>
</organism>
<feature type="region of interest" description="Disordered" evidence="1">
    <location>
        <begin position="90"/>
        <end position="122"/>
    </location>
</feature>
<feature type="region of interest" description="Disordered" evidence="1">
    <location>
        <begin position="134"/>
        <end position="157"/>
    </location>
</feature>